<organism evidence="1 2">
    <name type="scientific">Kitasatospora gansuensis</name>
    <dbReference type="NCBI Taxonomy" id="258050"/>
    <lineage>
        <taxon>Bacteria</taxon>
        <taxon>Bacillati</taxon>
        <taxon>Actinomycetota</taxon>
        <taxon>Actinomycetes</taxon>
        <taxon>Kitasatosporales</taxon>
        <taxon>Streptomycetaceae</taxon>
        <taxon>Kitasatospora</taxon>
    </lineage>
</organism>
<accession>A0A7W7WJJ0</accession>
<dbReference type="AlphaFoldDB" id="A0A7W7WJJ0"/>
<evidence type="ECO:0000313" key="1">
    <source>
        <dbReference type="EMBL" id="MBB4948644.1"/>
    </source>
</evidence>
<reference evidence="1 2" key="1">
    <citation type="submission" date="2020-08" db="EMBL/GenBank/DDBJ databases">
        <title>Sequencing the genomes of 1000 actinobacteria strains.</title>
        <authorList>
            <person name="Klenk H.-P."/>
        </authorList>
    </citation>
    <scope>NUCLEOTIDE SEQUENCE [LARGE SCALE GENOMIC DNA]</scope>
    <source>
        <strain evidence="1 2">DSM 44786</strain>
    </source>
</reference>
<comment type="caution">
    <text evidence="1">The sequence shown here is derived from an EMBL/GenBank/DDBJ whole genome shotgun (WGS) entry which is preliminary data.</text>
</comment>
<dbReference type="RefSeq" id="WP_184918450.1">
    <property type="nucleotide sequence ID" value="NZ_JACHJR010000001.1"/>
</dbReference>
<dbReference type="EMBL" id="JACHJR010000001">
    <property type="protein sequence ID" value="MBB4948644.1"/>
    <property type="molecule type" value="Genomic_DNA"/>
</dbReference>
<protein>
    <submittedName>
        <fullName evidence="1">Uncharacterized protein</fullName>
    </submittedName>
</protein>
<dbReference type="Proteomes" id="UP000573327">
    <property type="component" value="Unassembled WGS sequence"/>
</dbReference>
<proteinExistence type="predicted"/>
<sequence length="157" mass="16671">MSYELKALIASRELLDVVAAEVPVARVAGLEQKLALIPMTDLLFDTVTEHGGALQPGFASFPGGFGRRMAAWSKAGPIGYVEADFFGGEGTQHAAVWFDAKVVLGPLASVTGQPFPAEGSPISQALRRVGAQHTHGQDEFEAVGLGRHRRLVDWCSG</sequence>
<evidence type="ECO:0000313" key="2">
    <source>
        <dbReference type="Proteomes" id="UP000573327"/>
    </source>
</evidence>
<keyword evidence="2" id="KW-1185">Reference proteome</keyword>
<gene>
    <name evidence="1" type="ORF">F4556_004179</name>
</gene>
<name>A0A7W7WJJ0_9ACTN</name>